<name>A0A423WSK8_9PEZI</name>
<dbReference type="AlphaFoldDB" id="A0A423WSK8"/>
<sequence length="72" mass="7750">MPAKVDNNAVLMSKCKDWKNAKTVPAKIAAKAKVIQQMKLMGMQDTDFDAVIKASSTLGVPKWPTGSTSGNR</sequence>
<comment type="caution">
    <text evidence="1">The sequence shown here is derived from an EMBL/GenBank/DDBJ whole genome shotgun (WGS) entry which is preliminary data.</text>
</comment>
<evidence type="ECO:0000313" key="2">
    <source>
        <dbReference type="Proteomes" id="UP000283895"/>
    </source>
</evidence>
<dbReference type="Proteomes" id="UP000283895">
    <property type="component" value="Unassembled WGS sequence"/>
</dbReference>
<evidence type="ECO:0000313" key="1">
    <source>
        <dbReference type="EMBL" id="ROW06503.1"/>
    </source>
</evidence>
<accession>A0A423WSK8</accession>
<dbReference type="EMBL" id="LKEA01000010">
    <property type="protein sequence ID" value="ROW06503.1"/>
    <property type="molecule type" value="Genomic_DNA"/>
</dbReference>
<keyword evidence="2" id="KW-1185">Reference proteome</keyword>
<protein>
    <submittedName>
        <fullName evidence="1">Uncharacterized protein</fullName>
    </submittedName>
</protein>
<gene>
    <name evidence="1" type="ORF">VMCG_04271</name>
</gene>
<proteinExistence type="predicted"/>
<organism evidence="1 2">
    <name type="scientific">Cytospora schulzeri</name>
    <dbReference type="NCBI Taxonomy" id="448051"/>
    <lineage>
        <taxon>Eukaryota</taxon>
        <taxon>Fungi</taxon>
        <taxon>Dikarya</taxon>
        <taxon>Ascomycota</taxon>
        <taxon>Pezizomycotina</taxon>
        <taxon>Sordariomycetes</taxon>
        <taxon>Sordariomycetidae</taxon>
        <taxon>Diaporthales</taxon>
        <taxon>Cytosporaceae</taxon>
        <taxon>Cytospora</taxon>
    </lineage>
</organism>
<reference evidence="1 2" key="1">
    <citation type="submission" date="2015-09" db="EMBL/GenBank/DDBJ databases">
        <title>Host preference determinants of Valsa canker pathogens revealed by comparative genomics.</title>
        <authorList>
            <person name="Yin Z."/>
            <person name="Huang L."/>
        </authorList>
    </citation>
    <scope>NUCLEOTIDE SEQUENCE [LARGE SCALE GENOMIC DNA]</scope>
    <source>
        <strain evidence="1 2">03-1</strain>
    </source>
</reference>